<feature type="transmembrane region" description="Helical" evidence="1">
    <location>
        <begin position="12"/>
        <end position="33"/>
    </location>
</feature>
<comment type="caution">
    <text evidence="3">The sequence shown here is derived from an EMBL/GenBank/DDBJ whole genome shotgun (WGS) entry which is preliminary data.</text>
</comment>
<reference evidence="3 4" key="1">
    <citation type="submission" date="2020-07" db="EMBL/GenBank/DDBJ databases">
        <title>Genomic Encyclopedia of Type Strains, Phase IV (KMG-IV): sequencing the most valuable type-strain genomes for metagenomic binning, comparative biology and taxonomic classification.</title>
        <authorList>
            <person name="Goeker M."/>
        </authorList>
    </citation>
    <scope>NUCLEOTIDE SEQUENCE [LARGE SCALE GENOMIC DNA]</scope>
    <source>
        <strain evidence="3 4">DSM 45533</strain>
    </source>
</reference>
<evidence type="ECO:0000256" key="1">
    <source>
        <dbReference type="SAM" id="Phobius"/>
    </source>
</evidence>
<gene>
    <name evidence="3" type="ORF">HNR30_002990</name>
</gene>
<keyword evidence="4" id="KW-1185">Reference proteome</keyword>
<feature type="transmembrane region" description="Helical" evidence="1">
    <location>
        <begin position="39"/>
        <end position="59"/>
    </location>
</feature>
<sequence>MTQNDPAQPNPTVAAFPAMIGSGVAIGVALGLVFDNLALGIGIGMAIGAALGSLSIMIARRKQQD</sequence>
<organism evidence="3 4">
    <name type="scientific">Nonomuraea soli</name>
    <dbReference type="NCBI Taxonomy" id="1032476"/>
    <lineage>
        <taxon>Bacteria</taxon>
        <taxon>Bacillati</taxon>
        <taxon>Actinomycetota</taxon>
        <taxon>Actinomycetes</taxon>
        <taxon>Streptosporangiales</taxon>
        <taxon>Streptosporangiaceae</taxon>
        <taxon>Nonomuraea</taxon>
    </lineage>
</organism>
<evidence type="ECO:0000313" key="3">
    <source>
        <dbReference type="EMBL" id="MBA2891649.1"/>
    </source>
</evidence>
<proteinExistence type="predicted"/>
<evidence type="ECO:0000259" key="2">
    <source>
        <dbReference type="Pfam" id="PF26273"/>
    </source>
</evidence>
<keyword evidence="1" id="KW-0472">Membrane</keyword>
<dbReference type="AlphaFoldDB" id="A0A7W0CI77"/>
<keyword evidence="1" id="KW-0812">Transmembrane</keyword>
<dbReference type="Proteomes" id="UP000530928">
    <property type="component" value="Unassembled WGS sequence"/>
</dbReference>
<name>A0A7W0CI77_9ACTN</name>
<evidence type="ECO:0000313" key="4">
    <source>
        <dbReference type="Proteomes" id="UP000530928"/>
    </source>
</evidence>
<dbReference type="InterPro" id="IPR058598">
    <property type="entry name" value="Gly_zipper-like_dom"/>
</dbReference>
<dbReference type="RefSeq" id="WP_181610424.1">
    <property type="nucleotide sequence ID" value="NZ_BAABAM010000002.1"/>
</dbReference>
<dbReference type="Pfam" id="PF26273">
    <property type="entry name" value="Gly_zipper"/>
    <property type="match status" value="1"/>
</dbReference>
<dbReference type="EMBL" id="JACDUR010000003">
    <property type="protein sequence ID" value="MBA2891649.1"/>
    <property type="molecule type" value="Genomic_DNA"/>
</dbReference>
<feature type="domain" description="Glycine zipper-like" evidence="2">
    <location>
        <begin position="23"/>
        <end position="53"/>
    </location>
</feature>
<protein>
    <submittedName>
        <fullName evidence="3">Putative membrane protein</fullName>
    </submittedName>
</protein>
<keyword evidence="1" id="KW-1133">Transmembrane helix</keyword>
<accession>A0A7W0CI77</accession>